<feature type="signal peptide" evidence="2">
    <location>
        <begin position="1"/>
        <end position="31"/>
    </location>
</feature>
<evidence type="ECO:0000256" key="1">
    <source>
        <dbReference type="SAM" id="MobiDB-lite"/>
    </source>
</evidence>
<sequence length="105" mass="11915">MSFSGRKRPFYPSSPAFLLLIIPLFHLWISSQNQAGATRVFPVRRSLLSAAQENHYSVEPPNLPMKNQTSDYFDGRDSNGTTTTENGTFLDYKRRIPSCPDPLHN</sequence>
<protein>
    <submittedName>
        <fullName evidence="3">Uncharacterized protein</fullName>
    </submittedName>
</protein>
<evidence type="ECO:0000313" key="3">
    <source>
        <dbReference type="EMBL" id="KAL3644659.1"/>
    </source>
</evidence>
<feature type="region of interest" description="Disordered" evidence="1">
    <location>
        <begin position="54"/>
        <end position="105"/>
    </location>
</feature>
<evidence type="ECO:0000313" key="4">
    <source>
        <dbReference type="Proteomes" id="UP001632038"/>
    </source>
</evidence>
<reference evidence="4" key="1">
    <citation type="journal article" date="2024" name="IScience">
        <title>Strigolactones Initiate the Formation of Haustorium-like Structures in Castilleja.</title>
        <authorList>
            <person name="Buerger M."/>
            <person name="Peterson D."/>
            <person name="Chory J."/>
        </authorList>
    </citation>
    <scope>NUCLEOTIDE SEQUENCE [LARGE SCALE GENOMIC DNA]</scope>
</reference>
<feature type="compositionally biased region" description="Polar residues" evidence="1">
    <location>
        <begin position="78"/>
        <end position="87"/>
    </location>
</feature>
<name>A0ABD3DUH3_9LAMI</name>
<dbReference type="PANTHER" id="PTHR37184">
    <property type="entry name" value="CLAVATA3/ESR (CLE)-RELATED PROTEIN 27"/>
    <property type="match status" value="1"/>
</dbReference>
<dbReference type="EMBL" id="JAVIJP010000013">
    <property type="protein sequence ID" value="KAL3644659.1"/>
    <property type="molecule type" value="Genomic_DNA"/>
</dbReference>
<dbReference type="AlphaFoldDB" id="A0ABD3DUH3"/>
<keyword evidence="4" id="KW-1185">Reference proteome</keyword>
<keyword evidence="2" id="KW-0732">Signal</keyword>
<feature type="chain" id="PRO_5044867285" evidence="2">
    <location>
        <begin position="32"/>
        <end position="105"/>
    </location>
</feature>
<evidence type="ECO:0000256" key="2">
    <source>
        <dbReference type="SAM" id="SignalP"/>
    </source>
</evidence>
<dbReference type="Proteomes" id="UP001632038">
    <property type="component" value="Unassembled WGS sequence"/>
</dbReference>
<dbReference type="InterPro" id="IPR040274">
    <property type="entry name" value="CLE27/CLE43"/>
</dbReference>
<proteinExistence type="predicted"/>
<comment type="caution">
    <text evidence="3">The sequence shown here is derived from an EMBL/GenBank/DDBJ whole genome shotgun (WGS) entry which is preliminary data.</text>
</comment>
<accession>A0ABD3DUH3</accession>
<dbReference type="PANTHER" id="PTHR37184:SF2">
    <property type="entry name" value="CLAVATA3_ESR (CLE)-RELATED PROTEIN 43"/>
    <property type="match status" value="1"/>
</dbReference>
<organism evidence="3 4">
    <name type="scientific">Castilleja foliolosa</name>
    <dbReference type="NCBI Taxonomy" id="1961234"/>
    <lineage>
        <taxon>Eukaryota</taxon>
        <taxon>Viridiplantae</taxon>
        <taxon>Streptophyta</taxon>
        <taxon>Embryophyta</taxon>
        <taxon>Tracheophyta</taxon>
        <taxon>Spermatophyta</taxon>
        <taxon>Magnoliopsida</taxon>
        <taxon>eudicotyledons</taxon>
        <taxon>Gunneridae</taxon>
        <taxon>Pentapetalae</taxon>
        <taxon>asterids</taxon>
        <taxon>lamiids</taxon>
        <taxon>Lamiales</taxon>
        <taxon>Orobanchaceae</taxon>
        <taxon>Pedicularideae</taxon>
        <taxon>Castillejinae</taxon>
        <taxon>Castilleja</taxon>
    </lineage>
</organism>
<gene>
    <name evidence="3" type="ORF">CASFOL_009839</name>
</gene>